<dbReference type="EC" id="2.7.7.60" evidence="14"/>
<dbReference type="Gene3D" id="3.30.1330.50">
    <property type="entry name" value="2-C-methyl-D-erythritol 2,4-cyclodiphosphate synthase"/>
    <property type="match status" value="1"/>
</dbReference>
<dbReference type="GO" id="GO:0046872">
    <property type="term" value="F:metal ion binding"/>
    <property type="evidence" value="ECO:0007669"/>
    <property type="project" value="UniProtKB-KW"/>
</dbReference>
<feature type="binding site" evidence="14">
    <location>
        <begin position="298"/>
        <end position="300"/>
    </location>
    <ligand>
        <name>4-CDP-2-C-methyl-D-erythritol 2-phosphate</name>
        <dbReference type="ChEBI" id="CHEBI:57919"/>
    </ligand>
</feature>
<comment type="pathway">
    <text evidence="5 14">Isoprenoid biosynthesis; isopentenyl diphosphate biosynthesis via DXP pathway; isopentenyl diphosphate from 1-deoxy-D-xylulose 5-phosphate: step 2/6.</text>
</comment>
<feature type="binding site" evidence="14">
    <location>
        <position position="381"/>
    </location>
    <ligand>
        <name>4-CDP-2-C-methyl-D-erythritol 2-phosphate</name>
        <dbReference type="ChEBI" id="CHEBI:57919"/>
    </ligand>
</feature>
<evidence type="ECO:0000256" key="1">
    <source>
        <dbReference type="ARBA" id="ARBA00000200"/>
    </source>
</evidence>
<keyword evidence="9 14" id="KW-0548">Nucleotidyltransferase</keyword>
<dbReference type="PROSITE" id="PS01350">
    <property type="entry name" value="ISPF"/>
    <property type="match status" value="1"/>
</dbReference>
<feature type="site" description="Transition state stabilizer" evidence="14">
    <location>
        <position position="372"/>
    </location>
</feature>
<dbReference type="GO" id="GO:0008685">
    <property type="term" value="F:2-C-methyl-D-erythritol 2,4-cyclodiphosphate synthase activity"/>
    <property type="evidence" value="ECO:0007669"/>
    <property type="project" value="UniProtKB-UniRule"/>
</dbReference>
<accession>A0A5C8UY88</accession>
<evidence type="ECO:0000256" key="5">
    <source>
        <dbReference type="ARBA" id="ARBA00004787"/>
    </source>
</evidence>
<comment type="similarity">
    <text evidence="7">Belongs to the IspD/TarI cytidylyltransferase family. IspD subfamily.</text>
</comment>
<comment type="catalytic activity">
    <reaction evidence="1 14">
        <text>4-CDP-2-C-methyl-D-erythritol 2-phosphate = 2-C-methyl-D-erythritol 2,4-cyclic diphosphate + CMP</text>
        <dbReference type="Rhea" id="RHEA:23864"/>
        <dbReference type="ChEBI" id="CHEBI:57919"/>
        <dbReference type="ChEBI" id="CHEBI:58483"/>
        <dbReference type="ChEBI" id="CHEBI:60377"/>
        <dbReference type="EC" id="4.6.1.12"/>
    </reaction>
</comment>
<comment type="similarity">
    <text evidence="14">In the C-terminal section; belongs to the IspF family.</text>
</comment>
<dbReference type="PANTHER" id="PTHR43181">
    <property type="entry name" value="2-C-METHYL-D-ERYTHRITOL 2,4-CYCLODIPHOSPHATE SYNTHASE, CHLOROPLASTIC"/>
    <property type="match status" value="1"/>
</dbReference>
<comment type="caution">
    <text evidence="16">The sequence shown here is derived from an EMBL/GenBank/DDBJ whole genome shotgun (WGS) entry which is preliminary data.</text>
</comment>
<dbReference type="CDD" id="cd00554">
    <property type="entry name" value="MECDP_synthase"/>
    <property type="match status" value="1"/>
</dbReference>
<dbReference type="PROSITE" id="PS01295">
    <property type="entry name" value="ISPD"/>
    <property type="match status" value="1"/>
</dbReference>
<comment type="pathway">
    <text evidence="4 14">Isoprenoid biosynthesis; isopentenyl diphosphate biosynthesis via DXP pathway; isopentenyl diphosphate from 1-deoxy-D-xylulose 5-phosphate: step 4/6.</text>
</comment>
<dbReference type="Gene3D" id="3.90.550.10">
    <property type="entry name" value="Spore Coat Polysaccharide Biosynthesis Protein SpsA, Chain A"/>
    <property type="match status" value="1"/>
</dbReference>
<dbReference type="EC" id="4.6.1.12" evidence="14"/>
<dbReference type="HAMAP" id="MF_00107">
    <property type="entry name" value="IspF"/>
    <property type="match status" value="1"/>
</dbReference>
<dbReference type="HAMAP" id="MF_01520">
    <property type="entry name" value="IspDF"/>
    <property type="match status" value="1"/>
</dbReference>
<dbReference type="SUPFAM" id="SSF69765">
    <property type="entry name" value="IpsF-like"/>
    <property type="match status" value="1"/>
</dbReference>
<dbReference type="SUPFAM" id="SSF53448">
    <property type="entry name" value="Nucleotide-diphospho-sugar transferases"/>
    <property type="match status" value="1"/>
</dbReference>
<comment type="catalytic activity">
    <reaction evidence="2 14">
        <text>2-C-methyl-D-erythritol 4-phosphate + CTP + H(+) = 4-CDP-2-C-methyl-D-erythritol + diphosphate</text>
        <dbReference type="Rhea" id="RHEA:13429"/>
        <dbReference type="ChEBI" id="CHEBI:15378"/>
        <dbReference type="ChEBI" id="CHEBI:33019"/>
        <dbReference type="ChEBI" id="CHEBI:37563"/>
        <dbReference type="ChEBI" id="CHEBI:57823"/>
        <dbReference type="ChEBI" id="CHEBI:58262"/>
        <dbReference type="EC" id="2.7.7.60"/>
    </reaction>
</comment>
<evidence type="ECO:0000313" key="17">
    <source>
        <dbReference type="Proteomes" id="UP000321379"/>
    </source>
</evidence>
<evidence type="ECO:0000256" key="4">
    <source>
        <dbReference type="ARBA" id="ARBA00004709"/>
    </source>
</evidence>
<dbReference type="GO" id="GO:0016114">
    <property type="term" value="P:terpenoid biosynthetic process"/>
    <property type="evidence" value="ECO:0007669"/>
    <property type="project" value="InterPro"/>
</dbReference>
<dbReference type="NCBIfam" id="TIGR00453">
    <property type="entry name" value="ispD"/>
    <property type="match status" value="1"/>
</dbReference>
<dbReference type="HAMAP" id="MF_00108">
    <property type="entry name" value="IspD"/>
    <property type="match status" value="1"/>
</dbReference>
<evidence type="ECO:0000256" key="3">
    <source>
        <dbReference type="ARBA" id="ARBA00001968"/>
    </source>
</evidence>
<dbReference type="GO" id="GO:0050518">
    <property type="term" value="F:2-C-methyl-D-erythritol 4-phosphate cytidylyltransferase activity"/>
    <property type="evidence" value="ECO:0007669"/>
    <property type="project" value="UniProtKB-UniRule"/>
</dbReference>
<keyword evidence="13 14" id="KW-0511">Multifunctional enzyme</keyword>
<feature type="site" description="Transition state stabilizer" evidence="14">
    <location>
        <position position="24"/>
    </location>
</feature>
<protein>
    <recommendedName>
        <fullName evidence="14">Bifunctional enzyme IspD/IspF</fullName>
    </recommendedName>
    <domain>
        <recommendedName>
            <fullName evidence="14">2-C-methyl-D-erythritol 4-phosphate cytidylyltransferase</fullName>
            <ecNumber evidence="14">2.7.7.60</ecNumber>
        </recommendedName>
        <alternativeName>
            <fullName evidence="14">4-diphosphocytidyl-2C-methyl-D-erythritol synthase</fullName>
        </alternativeName>
        <alternativeName>
            <fullName evidence="14">MEP cytidylyltransferase</fullName>
            <shortName evidence="14">MCT</shortName>
        </alternativeName>
    </domain>
    <domain>
        <recommendedName>
            <fullName evidence="14">2-C-methyl-D-erythritol 2,4-cyclodiphosphate synthase</fullName>
            <shortName evidence="14">MECDP-synthase</shortName>
            <shortName evidence="14">MECPP-synthase</shortName>
            <shortName evidence="14">MECPS</shortName>
            <ecNumber evidence="14">4.6.1.12</ecNumber>
        </recommendedName>
    </domain>
</protein>
<keyword evidence="10 14" id="KW-0479">Metal-binding</keyword>
<feature type="site" description="Transition state stabilizer" evidence="14">
    <location>
        <position position="276"/>
    </location>
</feature>
<feature type="site" description="Positions MEP for the nucleophilic attack" evidence="14">
    <location>
        <position position="218"/>
    </location>
</feature>
<comment type="function">
    <text evidence="14">Bifunctional enzyme that catalyzes the formation of 4-diphosphocytidyl-2-C-methyl-D-erythritol from CTP and 2-C-methyl-D-erythritol 4-phosphate (MEP) (IspD), and catalyzes the conversion of 4-diphosphocytidyl-2-C-methyl-D-erythritol 2-phosphate (CDP-ME2P) to 2-C-methyl-D-erythritol 2,4-cyclodiphosphate (ME-CPP) with a corresponding release of cytidine 5-monophosphate (CMP) (IspF).</text>
</comment>
<reference evidence="16 17" key="1">
    <citation type="submission" date="2019-08" db="EMBL/GenBank/DDBJ databases">
        <title>Bacterial whole genome sequence for Glaciihabitans sp. CHu50b-6-2.</title>
        <authorList>
            <person name="Jin L."/>
        </authorList>
    </citation>
    <scope>NUCLEOTIDE SEQUENCE [LARGE SCALE GENOMIC DNA]</scope>
    <source>
        <strain evidence="16 17">CHu50b-6-2</strain>
    </source>
</reference>
<feature type="binding site" evidence="14">
    <location>
        <begin position="250"/>
        <end position="252"/>
    </location>
    <ligand>
        <name>4-CDP-2-C-methyl-D-erythritol 2-phosphate</name>
        <dbReference type="ChEBI" id="CHEBI:57919"/>
    </ligand>
</feature>
<evidence type="ECO:0000256" key="11">
    <source>
        <dbReference type="ARBA" id="ARBA00023229"/>
    </source>
</evidence>
<feature type="binding site" evidence="14">
    <location>
        <begin position="371"/>
        <end position="374"/>
    </location>
    <ligand>
        <name>4-CDP-2-C-methyl-D-erythritol 2-phosphate</name>
        <dbReference type="ChEBI" id="CHEBI:57919"/>
    </ligand>
</feature>
<gene>
    <name evidence="14" type="primary">ispDF</name>
    <name evidence="16" type="ORF">FVP33_00985</name>
</gene>
<dbReference type="Proteomes" id="UP000321379">
    <property type="component" value="Unassembled WGS sequence"/>
</dbReference>
<feature type="region of interest" description="2-C-methyl-D-erythritol 4-phosphate cytidylyltransferase" evidence="14">
    <location>
        <begin position="1"/>
        <end position="243"/>
    </location>
</feature>
<evidence type="ECO:0000256" key="6">
    <source>
        <dbReference type="ARBA" id="ARBA00008480"/>
    </source>
</evidence>
<dbReference type="RefSeq" id="WP_147781774.1">
    <property type="nucleotide sequence ID" value="NZ_VRMG01000002.1"/>
</dbReference>
<proteinExistence type="inferred from homology"/>
<dbReference type="InterPro" id="IPR029044">
    <property type="entry name" value="Nucleotide-diphossugar_trans"/>
</dbReference>
<keyword evidence="11 14" id="KW-0414">Isoprene biosynthesis</keyword>
<evidence type="ECO:0000313" key="16">
    <source>
        <dbReference type="EMBL" id="TXN32679.1"/>
    </source>
</evidence>
<dbReference type="Pfam" id="PF01128">
    <property type="entry name" value="IspD"/>
    <property type="match status" value="1"/>
</dbReference>
<dbReference type="InterPro" id="IPR020555">
    <property type="entry name" value="MECDP_synthase_CS"/>
</dbReference>
<dbReference type="InterPro" id="IPR036571">
    <property type="entry name" value="MECDP_synthase_sf"/>
</dbReference>
<evidence type="ECO:0000256" key="2">
    <source>
        <dbReference type="ARBA" id="ARBA00001282"/>
    </source>
</evidence>
<evidence type="ECO:0000256" key="13">
    <source>
        <dbReference type="ARBA" id="ARBA00023268"/>
    </source>
</evidence>
<feature type="binding site" evidence="14">
    <location>
        <position position="378"/>
    </location>
    <ligand>
        <name>4-CDP-2-C-methyl-D-erythritol 2-phosphate</name>
        <dbReference type="ChEBI" id="CHEBI:57919"/>
    </ligand>
</feature>
<dbReference type="InterPro" id="IPR003526">
    <property type="entry name" value="MECDP_synthase"/>
</dbReference>
<dbReference type="GO" id="GO:0019288">
    <property type="term" value="P:isopentenyl diphosphate biosynthetic process, methylerythritol 4-phosphate pathway"/>
    <property type="evidence" value="ECO:0007669"/>
    <property type="project" value="UniProtKB-UniRule"/>
</dbReference>
<dbReference type="Pfam" id="PF02542">
    <property type="entry name" value="YgbB"/>
    <property type="match status" value="1"/>
</dbReference>
<evidence type="ECO:0000256" key="12">
    <source>
        <dbReference type="ARBA" id="ARBA00023239"/>
    </source>
</evidence>
<feature type="site" description="Positions MEP for the nucleophilic attack" evidence="14">
    <location>
        <position position="165"/>
    </location>
</feature>
<dbReference type="AlphaFoldDB" id="A0A5C8UY88"/>
<dbReference type="InterPro" id="IPR018294">
    <property type="entry name" value="ISPD_synthase_CS"/>
</dbReference>
<name>A0A5C8UY88_9MICO</name>
<dbReference type="CDD" id="cd02516">
    <property type="entry name" value="CDP-ME_synthetase"/>
    <property type="match status" value="1"/>
</dbReference>
<dbReference type="InterPro" id="IPR034683">
    <property type="entry name" value="IspD/TarI"/>
</dbReference>
<sequence length="402" mass="40727">MPPRGSTETPRVGVIVVAAGSGSRLGQPEPKAFVDLQGRPILEHALLPVFGLSVAAQVVVVAPVAQLGEARAMALEVAGVAAGYVTVVAGGATRQASVAAGIAVLEPGIRVVLVHDAARAFTPTHLFETVIAAVEASGSGVIPGLPVADTIKRAVDGIAVATVDRSELVAVQTPQGFPRQPLADAYATAIAEHTDDAALYAAAGHPVIVVPGDPLAFKITTPWDLRRAEALASAAPDAAPGSARTGVGMDVHAFDESSELWLGGLHWPGEVGLAGHSDGDALSHAICDALLSAAGLGDLGERFGTADERFANAHGAVFIAETVRLVSEAGYAIGNVAAQVVANRPKLAARRDELQRTLSSLVGAPVSVAATTSDGLGFTGRGEGVAVIATALLRPLPPQVRL</sequence>
<feature type="binding site" evidence="14">
    <location>
        <begin position="276"/>
        <end position="277"/>
    </location>
    <ligand>
        <name>4-CDP-2-C-methyl-D-erythritol 2-phosphate</name>
        <dbReference type="ChEBI" id="CHEBI:57919"/>
    </ligand>
</feature>
<dbReference type="InterPro" id="IPR001228">
    <property type="entry name" value="IspD"/>
</dbReference>
<comment type="cofactor">
    <cofactor evidence="3 14">
        <name>a divalent metal cation</name>
        <dbReference type="ChEBI" id="CHEBI:60240"/>
    </cofactor>
</comment>
<feature type="domain" description="2-C-methyl-D-erythritol 2,4-cyclodiphosphate synthase" evidence="15">
    <location>
        <begin position="244"/>
        <end position="393"/>
    </location>
</feature>
<dbReference type="UniPathway" id="UPA00056">
    <property type="reaction ID" value="UER00093"/>
</dbReference>
<dbReference type="InterPro" id="IPR026596">
    <property type="entry name" value="IspD/F"/>
</dbReference>
<keyword evidence="12 14" id="KW-0456">Lyase</keyword>
<comment type="similarity">
    <text evidence="6">Belongs to the IspF family.</text>
</comment>
<feature type="binding site" evidence="14">
    <location>
        <position position="252"/>
    </location>
    <ligand>
        <name>a divalent metal cation</name>
        <dbReference type="ChEBI" id="CHEBI:60240"/>
    </ligand>
</feature>
<feature type="binding site" evidence="14">
    <location>
        <position position="284"/>
    </location>
    <ligand>
        <name>a divalent metal cation</name>
        <dbReference type="ChEBI" id="CHEBI:60240"/>
    </ligand>
</feature>
<evidence type="ECO:0000256" key="10">
    <source>
        <dbReference type="ARBA" id="ARBA00022723"/>
    </source>
</evidence>
<evidence type="ECO:0000256" key="14">
    <source>
        <dbReference type="HAMAP-Rule" id="MF_01520"/>
    </source>
</evidence>
<comment type="caution">
    <text evidence="14">Lacks conserved residue(s) required for the propagation of feature annotation.</text>
</comment>
<evidence type="ECO:0000256" key="8">
    <source>
        <dbReference type="ARBA" id="ARBA00022679"/>
    </source>
</evidence>
<keyword evidence="8 14" id="KW-0808">Transferase</keyword>
<dbReference type="NCBIfam" id="TIGR00151">
    <property type="entry name" value="ispF"/>
    <property type="match status" value="1"/>
</dbReference>
<organism evidence="16 17">
    <name type="scientific">Lacisediminihabitans profunda</name>
    <dbReference type="NCBI Taxonomy" id="2594790"/>
    <lineage>
        <taxon>Bacteria</taxon>
        <taxon>Bacillati</taxon>
        <taxon>Actinomycetota</taxon>
        <taxon>Actinomycetes</taxon>
        <taxon>Micrococcales</taxon>
        <taxon>Microbacteriaceae</taxon>
        <taxon>Lacisediminihabitans</taxon>
    </lineage>
</organism>
<feature type="site" description="Transition state stabilizer" evidence="14">
    <location>
        <position position="31"/>
    </location>
</feature>
<evidence type="ECO:0000256" key="7">
    <source>
        <dbReference type="ARBA" id="ARBA00009789"/>
    </source>
</evidence>
<keyword evidence="17" id="KW-1185">Reference proteome</keyword>
<feature type="region of interest" description="2-C-methyl-D-erythritol 2,4-cyclodiphosphate synthase" evidence="14">
    <location>
        <begin position="244"/>
        <end position="402"/>
    </location>
</feature>
<dbReference type="PANTHER" id="PTHR43181:SF1">
    <property type="entry name" value="2-C-METHYL-D-ERYTHRITOL 2,4-CYCLODIPHOSPHATE SYNTHASE, CHLOROPLASTIC"/>
    <property type="match status" value="1"/>
</dbReference>
<evidence type="ECO:0000256" key="9">
    <source>
        <dbReference type="ARBA" id="ARBA00022695"/>
    </source>
</evidence>
<comment type="similarity">
    <text evidence="14">In the N-terminal section; belongs to the IspD/TarI cytidylyltransferase family. IspD subfamily.</text>
</comment>
<dbReference type="FunFam" id="3.30.1330.50:FF:000003">
    <property type="entry name" value="2-C-methyl-D-erythritol 2,4-cyclodiphosphate synthase"/>
    <property type="match status" value="1"/>
</dbReference>
<evidence type="ECO:0000259" key="15">
    <source>
        <dbReference type="Pfam" id="PF02542"/>
    </source>
</evidence>
<dbReference type="EMBL" id="VRMG01000002">
    <property type="protein sequence ID" value="TXN32679.1"/>
    <property type="molecule type" value="Genomic_DNA"/>
</dbReference>
<feature type="binding site" evidence="14">
    <location>
        <position position="250"/>
    </location>
    <ligand>
        <name>a divalent metal cation</name>
        <dbReference type="ChEBI" id="CHEBI:60240"/>
    </ligand>
</feature>